<feature type="region of interest" description="Disordered" evidence="1">
    <location>
        <begin position="1"/>
        <end position="20"/>
    </location>
</feature>
<gene>
    <name evidence="3" type="ORF">HNP73_000332</name>
</gene>
<dbReference type="EMBL" id="JACHFM010000001">
    <property type="protein sequence ID" value="MBB5220411.1"/>
    <property type="molecule type" value="Genomic_DNA"/>
</dbReference>
<proteinExistence type="predicted"/>
<keyword evidence="2" id="KW-0472">Membrane</keyword>
<dbReference type="Proteomes" id="UP000549457">
    <property type="component" value="Unassembled WGS sequence"/>
</dbReference>
<sequence>MARGRSARPAGRHSSRRRPGQGRPVWLVTLGIVALLAAVGGVSWFAFRQVQADRMDAATLCPTDGAVGTLAILLDMTDPISATQSLALRAALDKMVLASPRGTLVALGRVSDDPGQTGAAFALCRPLTGAEGGDLTRNSRQVEARFQDGFVKPYRAEVGSMLESGEAKQSPIMEGLQALLAGMASLPVQDGAPHRVVIVSDLMQNSDAMSFYRGEDWQSFHASSAFGRLARNLDGTDVTLLRVPRTDSKVDAAAVDDFWVRYLETQGVGAVDPQTLGDL</sequence>
<organism evidence="3 4">
    <name type="scientific">Amaricoccus macauensis</name>
    <dbReference type="NCBI Taxonomy" id="57001"/>
    <lineage>
        <taxon>Bacteria</taxon>
        <taxon>Pseudomonadati</taxon>
        <taxon>Pseudomonadota</taxon>
        <taxon>Alphaproteobacteria</taxon>
        <taxon>Rhodobacterales</taxon>
        <taxon>Paracoccaceae</taxon>
        <taxon>Amaricoccus</taxon>
    </lineage>
</organism>
<evidence type="ECO:0000313" key="4">
    <source>
        <dbReference type="Proteomes" id="UP000549457"/>
    </source>
</evidence>
<protein>
    <recommendedName>
        <fullName evidence="5">VWFA domain-containing protein</fullName>
    </recommendedName>
</protein>
<keyword evidence="4" id="KW-1185">Reference proteome</keyword>
<comment type="caution">
    <text evidence="3">The sequence shown here is derived from an EMBL/GenBank/DDBJ whole genome shotgun (WGS) entry which is preliminary data.</text>
</comment>
<keyword evidence="2" id="KW-1133">Transmembrane helix</keyword>
<evidence type="ECO:0000256" key="2">
    <source>
        <dbReference type="SAM" id="Phobius"/>
    </source>
</evidence>
<evidence type="ECO:0000256" key="1">
    <source>
        <dbReference type="SAM" id="MobiDB-lite"/>
    </source>
</evidence>
<dbReference type="AlphaFoldDB" id="A0A840SM25"/>
<feature type="compositionally biased region" description="Basic residues" evidence="1">
    <location>
        <begin position="10"/>
        <end position="20"/>
    </location>
</feature>
<reference evidence="3 4" key="1">
    <citation type="submission" date="2020-08" db="EMBL/GenBank/DDBJ databases">
        <title>Genomic Encyclopedia of Type Strains, Phase IV (KMG-IV): sequencing the most valuable type-strain genomes for metagenomic binning, comparative biology and taxonomic classification.</title>
        <authorList>
            <person name="Goeker M."/>
        </authorList>
    </citation>
    <scope>NUCLEOTIDE SEQUENCE [LARGE SCALE GENOMIC DNA]</scope>
    <source>
        <strain evidence="3 4">DSM 101730</strain>
    </source>
</reference>
<name>A0A840SM25_9RHOB</name>
<keyword evidence="2" id="KW-0812">Transmembrane</keyword>
<evidence type="ECO:0000313" key="3">
    <source>
        <dbReference type="EMBL" id="MBB5220411.1"/>
    </source>
</evidence>
<evidence type="ECO:0008006" key="5">
    <source>
        <dbReference type="Google" id="ProtNLM"/>
    </source>
</evidence>
<accession>A0A840SM25</accession>
<feature type="transmembrane region" description="Helical" evidence="2">
    <location>
        <begin position="25"/>
        <end position="47"/>
    </location>
</feature>
<dbReference type="RefSeq" id="WP_184146476.1">
    <property type="nucleotide sequence ID" value="NZ_JACHFM010000001.1"/>
</dbReference>